<dbReference type="GO" id="GO:0016020">
    <property type="term" value="C:membrane"/>
    <property type="evidence" value="ECO:0007669"/>
    <property type="project" value="InterPro"/>
</dbReference>
<evidence type="ECO:0000256" key="3">
    <source>
        <dbReference type="ARBA" id="ARBA00023015"/>
    </source>
</evidence>
<dbReference type="SUPFAM" id="SSF47413">
    <property type="entry name" value="lambda repressor-like DNA-binding domains"/>
    <property type="match status" value="1"/>
</dbReference>
<dbReference type="Proteomes" id="UP000077177">
    <property type="component" value="Chromosome"/>
</dbReference>
<organism evidence="7 8">
    <name type="scientific">Flavisolibacter tropicus</name>
    <dbReference type="NCBI Taxonomy" id="1492898"/>
    <lineage>
        <taxon>Bacteria</taxon>
        <taxon>Pseudomonadati</taxon>
        <taxon>Bacteroidota</taxon>
        <taxon>Chitinophagia</taxon>
        <taxon>Chitinophagales</taxon>
        <taxon>Chitinophagaceae</taxon>
        <taxon>Flavisolibacter</taxon>
    </lineage>
</organism>
<keyword evidence="1" id="KW-0645">Protease</keyword>
<dbReference type="Pfam" id="PF00717">
    <property type="entry name" value="Peptidase_S24"/>
    <property type="match status" value="1"/>
</dbReference>
<dbReference type="PROSITE" id="PS00501">
    <property type="entry name" value="SPASE_I_1"/>
    <property type="match status" value="1"/>
</dbReference>
<evidence type="ECO:0000313" key="8">
    <source>
        <dbReference type="Proteomes" id="UP000077177"/>
    </source>
</evidence>
<proteinExistence type="predicted"/>
<dbReference type="Pfam" id="PF01381">
    <property type="entry name" value="HTH_3"/>
    <property type="match status" value="1"/>
</dbReference>
<keyword evidence="8" id="KW-1185">Reference proteome</keyword>
<dbReference type="InterPro" id="IPR001387">
    <property type="entry name" value="Cro/C1-type_HTH"/>
</dbReference>
<evidence type="ECO:0000313" key="7">
    <source>
        <dbReference type="EMBL" id="ANE52844.1"/>
    </source>
</evidence>
<dbReference type="InterPro" id="IPR019756">
    <property type="entry name" value="Pept_S26A_signal_pept_1_Ser-AS"/>
</dbReference>
<dbReference type="PANTHER" id="PTHR40661">
    <property type="match status" value="1"/>
</dbReference>
<dbReference type="KEGG" id="fla:SY85_22565"/>
<dbReference type="Gene3D" id="2.10.109.10">
    <property type="entry name" value="Umud Fragment, subunit A"/>
    <property type="match status" value="1"/>
</dbReference>
<dbReference type="GO" id="GO:0006508">
    <property type="term" value="P:proteolysis"/>
    <property type="evidence" value="ECO:0007669"/>
    <property type="project" value="UniProtKB-KW"/>
</dbReference>
<dbReference type="CDD" id="cd00093">
    <property type="entry name" value="HTH_XRE"/>
    <property type="match status" value="1"/>
</dbReference>
<dbReference type="STRING" id="1492898.SY85_22565"/>
<dbReference type="InterPro" id="IPR039418">
    <property type="entry name" value="LexA-like"/>
</dbReference>
<dbReference type="AlphaFoldDB" id="A0A172U149"/>
<evidence type="ECO:0000256" key="1">
    <source>
        <dbReference type="ARBA" id="ARBA00022670"/>
    </source>
</evidence>
<gene>
    <name evidence="7" type="ORF">SY85_22565</name>
</gene>
<dbReference type="GO" id="GO:0004252">
    <property type="term" value="F:serine-type endopeptidase activity"/>
    <property type="evidence" value="ECO:0007669"/>
    <property type="project" value="InterPro"/>
</dbReference>
<reference evidence="8" key="1">
    <citation type="submission" date="2015-01" db="EMBL/GenBank/DDBJ databases">
        <title>Flavisolibacter sp./LCS9/ whole genome sequencing.</title>
        <authorList>
            <person name="Kim M.K."/>
            <person name="Srinivasan S."/>
            <person name="Lee J.-J."/>
        </authorList>
    </citation>
    <scope>NUCLEOTIDE SEQUENCE [LARGE SCALE GENOMIC DNA]</scope>
    <source>
        <strain evidence="8">LCS9</strain>
    </source>
</reference>
<evidence type="ECO:0000256" key="5">
    <source>
        <dbReference type="ARBA" id="ARBA00023163"/>
    </source>
</evidence>
<sequence length="245" mass="28506">MKTEYNIKNIRQLYNLTQEEFATALGITRELVNKMEKGKCGVSKATKLLINNFIEERKSEDYSHSIVSDVQIFGTAHSKTRNLPYYLERREQKKEVRQLEVPLVGIKAQAGYVKAYEQTDYLDTLEKYSLPPGVNPTGAVWSYFEVDGESMEPTLFAGDLILATMLPHEDWPDIRNFSVYIILTGEQLLVKRVYQLNDKEWVLISDNEDVAPQMRILVDDIKQVWTFRRHIRSRVPQPREFKITA</sequence>
<dbReference type="PROSITE" id="PS50943">
    <property type="entry name" value="HTH_CROC1"/>
    <property type="match status" value="1"/>
</dbReference>
<evidence type="ECO:0000256" key="4">
    <source>
        <dbReference type="ARBA" id="ARBA00023125"/>
    </source>
</evidence>
<dbReference type="GO" id="GO:0003677">
    <property type="term" value="F:DNA binding"/>
    <property type="evidence" value="ECO:0007669"/>
    <property type="project" value="UniProtKB-KW"/>
</dbReference>
<dbReference type="InterPro" id="IPR015927">
    <property type="entry name" value="Peptidase_S24_S26A/B/C"/>
</dbReference>
<dbReference type="InterPro" id="IPR010982">
    <property type="entry name" value="Lambda_DNA-bd_dom_sf"/>
</dbReference>
<name>A0A172U149_9BACT</name>
<dbReference type="InterPro" id="IPR036286">
    <property type="entry name" value="LexA/Signal_pep-like_sf"/>
</dbReference>
<dbReference type="SUPFAM" id="SSF51306">
    <property type="entry name" value="LexA/Signal peptidase"/>
    <property type="match status" value="1"/>
</dbReference>
<evidence type="ECO:0000259" key="6">
    <source>
        <dbReference type="PROSITE" id="PS50943"/>
    </source>
</evidence>
<dbReference type="EMBL" id="CP011390">
    <property type="protein sequence ID" value="ANE52844.1"/>
    <property type="molecule type" value="Genomic_DNA"/>
</dbReference>
<dbReference type="RefSeq" id="WP_066408025.1">
    <property type="nucleotide sequence ID" value="NZ_CP011390.1"/>
</dbReference>
<feature type="domain" description="HTH cro/C1-type" evidence="6">
    <location>
        <begin position="7"/>
        <end position="39"/>
    </location>
</feature>
<reference evidence="7 8" key="2">
    <citation type="journal article" date="2016" name="Int. J. Syst. Evol. Microbiol.">
        <title>Flavisolibacter tropicus sp. nov., isolated from tropical soil.</title>
        <authorList>
            <person name="Lee J.J."/>
            <person name="Kang M.S."/>
            <person name="Kim G.S."/>
            <person name="Lee C.S."/>
            <person name="Lim S."/>
            <person name="Lee J."/>
            <person name="Roh S.H."/>
            <person name="Kang H."/>
            <person name="Ha J.M."/>
            <person name="Bae S."/>
            <person name="Jung H.Y."/>
            <person name="Kim M.K."/>
        </authorList>
    </citation>
    <scope>NUCLEOTIDE SEQUENCE [LARGE SCALE GENOMIC DNA]</scope>
    <source>
        <strain evidence="7 8">LCS9</strain>
    </source>
</reference>
<keyword evidence="3" id="KW-0805">Transcription regulation</keyword>
<dbReference type="SMART" id="SM00530">
    <property type="entry name" value="HTH_XRE"/>
    <property type="match status" value="1"/>
</dbReference>
<dbReference type="Gene3D" id="1.10.260.40">
    <property type="entry name" value="lambda repressor-like DNA-binding domains"/>
    <property type="match status" value="1"/>
</dbReference>
<evidence type="ECO:0000256" key="2">
    <source>
        <dbReference type="ARBA" id="ARBA00022801"/>
    </source>
</evidence>
<dbReference type="PANTHER" id="PTHR40661:SF3">
    <property type="entry name" value="FELS-1 PROPHAGE TRANSCRIPTIONAL REGULATOR"/>
    <property type="match status" value="1"/>
</dbReference>
<keyword evidence="5" id="KW-0804">Transcription</keyword>
<protein>
    <recommendedName>
        <fullName evidence="6">HTH cro/C1-type domain-containing protein</fullName>
    </recommendedName>
</protein>
<dbReference type="CDD" id="cd06529">
    <property type="entry name" value="S24_LexA-like"/>
    <property type="match status" value="1"/>
</dbReference>
<dbReference type="OrthoDB" id="3831186at2"/>
<keyword evidence="2" id="KW-0378">Hydrolase</keyword>
<accession>A0A172U149</accession>
<keyword evidence="4" id="KW-0238">DNA-binding</keyword>